<proteinExistence type="inferred from homology"/>
<dbReference type="PANTHER" id="PTHR30572:SF4">
    <property type="entry name" value="ABC TRANSPORTER PERMEASE YTRF"/>
    <property type="match status" value="1"/>
</dbReference>
<evidence type="ECO:0000256" key="7">
    <source>
        <dbReference type="SAM" id="Phobius"/>
    </source>
</evidence>
<keyword evidence="10" id="KW-1185">Reference proteome</keyword>
<feature type="transmembrane region" description="Helical" evidence="7">
    <location>
        <begin position="315"/>
        <end position="337"/>
    </location>
</feature>
<feature type="transmembrane region" description="Helical" evidence="7">
    <location>
        <begin position="20"/>
        <end position="44"/>
    </location>
</feature>
<evidence type="ECO:0000256" key="2">
    <source>
        <dbReference type="ARBA" id="ARBA00022475"/>
    </source>
</evidence>
<keyword evidence="3 7" id="KW-0812">Transmembrane</keyword>
<name>A0ABS3L5Z8_9ENTE</name>
<dbReference type="EMBL" id="JAFREM010000004">
    <property type="protein sequence ID" value="MBO1305000.1"/>
    <property type="molecule type" value="Genomic_DNA"/>
</dbReference>
<feature type="transmembrane region" description="Helical" evidence="7">
    <location>
        <begin position="750"/>
        <end position="775"/>
    </location>
</feature>
<feature type="transmembrane region" description="Helical" evidence="7">
    <location>
        <begin position="790"/>
        <end position="815"/>
    </location>
</feature>
<comment type="similarity">
    <text evidence="6">Belongs to the ABC-4 integral membrane protein family.</text>
</comment>
<evidence type="ECO:0000256" key="1">
    <source>
        <dbReference type="ARBA" id="ARBA00004651"/>
    </source>
</evidence>
<evidence type="ECO:0000313" key="10">
    <source>
        <dbReference type="Proteomes" id="UP000664601"/>
    </source>
</evidence>
<keyword evidence="2" id="KW-1003">Cell membrane</keyword>
<feature type="domain" description="ABC3 transporter permease C-terminal" evidence="8">
    <location>
        <begin position="265"/>
        <end position="396"/>
    </location>
</feature>
<feature type="transmembrane region" description="Helical" evidence="7">
    <location>
        <begin position="367"/>
        <end position="388"/>
    </location>
</feature>
<keyword evidence="5 7" id="KW-0472">Membrane</keyword>
<dbReference type="RefSeq" id="WP_207671946.1">
    <property type="nucleotide sequence ID" value="NZ_JAFREM010000004.1"/>
</dbReference>
<keyword evidence="4 7" id="KW-1133">Transmembrane helix</keyword>
<dbReference type="InterPro" id="IPR003838">
    <property type="entry name" value="ABC3_permease_C"/>
</dbReference>
<organism evidence="9 10">
    <name type="scientific">Candidatus Enterococcus moelleringii</name>
    <dbReference type="NCBI Taxonomy" id="2815325"/>
    <lineage>
        <taxon>Bacteria</taxon>
        <taxon>Bacillati</taxon>
        <taxon>Bacillota</taxon>
        <taxon>Bacilli</taxon>
        <taxon>Lactobacillales</taxon>
        <taxon>Enterococcaceae</taxon>
        <taxon>Enterococcus</taxon>
    </lineage>
</organism>
<dbReference type="Proteomes" id="UP000664601">
    <property type="component" value="Unassembled WGS sequence"/>
</dbReference>
<evidence type="ECO:0000259" key="8">
    <source>
        <dbReference type="Pfam" id="PF02687"/>
    </source>
</evidence>
<comment type="subcellular location">
    <subcellularLocation>
        <location evidence="1">Cell membrane</location>
        <topology evidence="1">Multi-pass membrane protein</topology>
    </subcellularLocation>
</comment>
<protein>
    <submittedName>
        <fullName evidence="9">FtsX-like permease family protein</fullName>
    </submittedName>
</protein>
<dbReference type="InterPro" id="IPR050250">
    <property type="entry name" value="Macrolide_Exporter_MacB"/>
</dbReference>
<evidence type="ECO:0000256" key="6">
    <source>
        <dbReference type="ARBA" id="ARBA00038076"/>
    </source>
</evidence>
<gene>
    <name evidence="9" type="ORF">JZO70_02420</name>
</gene>
<feature type="domain" description="ABC3 transporter permease C-terminal" evidence="8">
    <location>
        <begin position="700"/>
        <end position="818"/>
    </location>
</feature>
<evidence type="ECO:0000313" key="9">
    <source>
        <dbReference type="EMBL" id="MBO1305000.1"/>
    </source>
</evidence>
<evidence type="ECO:0000256" key="5">
    <source>
        <dbReference type="ARBA" id="ARBA00023136"/>
    </source>
</evidence>
<dbReference type="Pfam" id="PF02687">
    <property type="entry name" value="FtsX"/>
    <property type="match status" value="2"/>
</dbReference>
<feature type="transmembrane region" description="Helical" evidence="7">
    <location>
        <begin position="696"/>
        <end position="718"/>
    </location>
</feature>
<evidence type="ECO:0000256" key="4">
    <source>
        <dbReference type="ARBA" id="ARBA00022989"/>
    </source>
</evidence>
<reference evidence="9 10" key="1">
    <citation type="submission" date="2021-03" db="EMBL/GenBank/DDBJ databases">
        <title>Enterococcal diversity collection.</title>
        <authorList>
            <person name="Gilmore M.S."/>
            <person name="Schwartzman J."/>
            <person name="Van Tyne D."/>
            <person name="Martin M."/>
            <person name="Earl A.M."/>
            <person name="Manson A.L."/>
            <person name="Straub T."/>
            <person name="Salamzade R."/>
            <person name="Saavedra J."/>
            <person name="Lebreton F."/>
            <person name="Prichula J."/>
            <person name="Schaufler K."/>
            <person name="Gaca A."/>
            <person name="Sgardioli B."/>
            <person name="Wagenaar J."/>
            <person name="Strong T."/>
        </authorList>
    </citation>
    <scope>NUCLEOTIDE SEQUENCE [LARGE SCALE GENOMIC DNA]</scope>
    <source>
        <strain evidence="9 10">669A</strain>
    </source>
</reference>
<comment type="caution">
    <text evidence="9">The sequence shown here is derived from an EMBL/GenBank/DDBJ whole genome shotgun (WGS) entry which is preliminary data.</text>
</comment>
<feature type="transmembrane region" description="Helical" evidence="7">
    <location>
        <begin position="440"/>
        <end position="460"/>
    </location>
</feature>
<evidence type="ECO:0000256" key="3">
    <source>
        <dbReference type="ARBA" id="ARBA00022692"/>
    </source>
</evidence>
<accession>A0ABS3L5Z8</accession>
<feature type="transmembrane region" description="Helical" evidence="7">
    <location>
        <begin position="259"/>
        <end position="284"/>
    </location>
</feature>
<dbReference type="PANTHER" id="PTHR30572">
    <property type="entry name" value="MEMBRANE COMPONENT OF TRANSPORTER-RELATED"/>
    <property type="match status" value="1"/>
</dbReference>
<sequence length="828" mass="91594">MKMINSVAWANTKYHRSKNLLSGIAIILTTLLVFLILTMGLGVVHTQNAAVNEVFPTFHAMFRGVSEEKKDQLAQHAALETYGLRQDVGQSMLDGGYVVMLYMDRNATDLNKVVMEDGQVPVKENEAALSKTTLKAYGYENAKVGDTVTLPFQPYTKNGMGIEEEQTFTISGLIEETGTSNNVKQRVYSMMVSKPFMEKYIPVDQRDYRVLLRLTPEEARTTDGIEAATKEIGKSFDVLESDIVTNDDYLFANYTDPAFYSGMAIIVVIISIAGALTIYSIYYVSLISKVQEFGKLKALGATKRQVRQIVLKENLLVAAIAIPIALTIGSAAVLLFFERLVEAFDLGGDILTTTMRQVLSNGEVQLIVPWIVALSIGISLLTVIIASLRPMRLASKIMPIEAMRYTGQNETKRKKRKGFINLNLERLTGANLSRNKKRTIITIVSLGLIGILFVVVSTVFNCMDPQDIARQEIAEDFRLELETWGGDQMAPERDWNNLQQNNPLTPETLQQIAAIPGVEQVEPHITIHGEISTFKDINDGKSLTVSIGGITQDQMDEVQANLLKGDVTYEELAGKNTLIACGFIAHNYPELEIGETVDVTIFDGNESFVKKMTIVAGGDFSKSLDNYNTLLASEETIKGFSNNNLTRSVDIKADQAQLPEVKEQLEAIKAESEFYKLDSFEDSLEMWESATLMMRGAGYAILLVLAIVGIMNLVNTTIDSILSRKKELGIMQAIGMSNGQMKKMLRLEGMFYAGGIVLLAAGLGSIIGYLVFLYIEAEGIMQIRTYSYPFLQVILLIAVVVIVQLILTTATIHLVNKETVITRIQASE</sequence>